<dbReference type="InterPro" id="IPR001680">
    <property type="entry name" value="WD40_rpt"/>
</dbReference>
<accession>A0ABV2AS60</accession>
<reference evidence="1 2" key="1">
    <citation type="journal article" date="2024" name="BMC Biol.">
        <title>Comparative genomics of Ascetosporea gives new insight into the evolutionary basis for animal parasitism in Rhizaria.</title>
        <authorList>
            <person name="Hiltunen Thoren M."/>
            <person name="Onut-Brannstrom I."/>
            <person name="Alfjorden A."/>
            <person name="Peckova H."/>
            <person name="Swords F."/>
            <person name="Hooper C."/>
            <person name="Holzer A.S."/>
            <person name="Bass D."/>
            <person name="Burki F."/>
        </authorList>
    </citation>
    <scope>NUCLEOTIDE SEQUENCE [LARGE SCALE GENOMIC DNA]</scope>
    <source>
        <strain evidence="1">20-A016</strain>
    </source>
</reference>
<dbReference type="Gene3D" id="2.130.10.10">
    <property type="entry name" value="YVTN repeat-like/Quinoprotein amine dehydrogenase"/>
    <property type="match status" value="1"/>
</dbReference>
<dbReference type="PANTHER" id="PTHR19879">
    <property type="entry name" value="TRANSCRIPTION INITIATION FACTOR TFIID"/>
    <property type="match status" value="1"/>
</dbReference>
<organism evidence="1 2">
    <name type="scientific">Bonamia ostreae</name>
    <dbReference type="NCBI Taxonomy" id="126728"/>
    <lineage>
        <taxon>Eukaryota</taxon>
        <taxon>Sar</taxon>
        <taxon>Rhizaria</taxon>
        <taxon>Endomyxa</taxon>
        <taxon>Ascetosporea</taxon>
        <taxon>Haplosporida</taxon>
        <taxon>Bonamia</taxon>
    </lineage>
</organism>
<dbReference type="InterPro" id="IPR015943">
    <property type="entry name" value="WD40/YVTN_repeat-like_dom_sf"/>
</dbReference>
<keyword evidence="2" id="KW-1185">Reference proteome</keyword>
<proteinExistence type="predicted"/>
<gene>
    <name evidence="1" type="ORF">MHBO_004018</name>
</gene>
<dbReference type="SUPFAM" id="SSF50978">
    <property type="entry name" value="WD40 repeat-like"/>
    <property type="match status" value="1"/>
</dbReference>
<evidence type="ECO:0000313" key="2">
    <source>
        <dbReference type="Proteomes" id="UP001439008"/>
    </source>
</evidence>
<name>A0ABV2AS60_9EUKA</name>
<dbReference type="InterPro" id="IPR036322">
    <property type="entry name" value="WD40_repeat_dom_sf"/>
</dbReference>
<dbReference type="Proteomes" id="UP001439008">
    <property type="component" value="Unassembled WGS sequence"/>
</dbReference>
<dbReference type="PANTHER" id="PTHR19879:SF1">
    <property type="entry name" value="CANNONBALL-RELATED"/>
    <property type="match status" value="1"/>
</dbReference>
<dbReference type="EMBL" id="JBDODL010002971">
    <property type="protein sequence ID" value="MES1922501.1"/>
    <property type="molecule type" value="Genomic_DNA"/>
</dbReference>
<evidence type="ECO:0000313" key="1">
    <source>
        <dbReference type="EMBL" id="MES1922501.1"/>
    </source>
</evidence>
<sequence length="155" mass="17839">MYKNISSSLKICFSRIFSHPKILMEEYPKNKTIQFVKRNLANGQSAKDYESSRTKKIKIENTKNRDNFTKNRLPSIAMYTVFNSTQEDVKCTVSKNGRFVAMVNRNSTINVWDAKERSAMELAGHKSVVYDCEFLNFHDLAITASADKTCAKFIF</sequence>
<comment type="caution">
    <text evidence="1">The sequence shown here is derived from an EMBL/GenBank/DDBJ whole genome shotgun (WGS) entry which is preliminary data.</text>
</comment>
<dbReference type="Pfam" id="PF00400">
    <property type="entry name" value="WD40"/>
    <property type="match status" value="1"/>
</dbReference>
<protein>
    <submittedName>
        <fullName evidence="1">Uncharacterized protein</fullName>
    </submittedName>
</protein>